<keyword evidence="2" id="KW-0645">Protease</keyword>
<keyword evidence="13" id="KW-1185">Reference proteome</keyword>
<evidence type="ECO:0000256" key="11">
    <source>
        <dbReference type="SAM" id="Phobius"/>
    </source>
</evidence>
<protein>
    <recommendedName>
        <fullName evidence="10">Signal peptidase I</fullName>
        <ecNumber evidence="10">3.4.21.89</ecNumber>
    </recommendedName>
</protein>
<proteinExistence type="predicted"/>
<dbReference type="EC" id="3.4.21.89" evidence="10"/>
<comment type="subcellular location">
    <subcellularLocation>
        <location evidence="1">Endoplasmic reticulum membrane</location>
        <topology evidence="1">Single-pass type II membrane protein</topology>
    </subcellularLocation>
</comment>
<dbReference type="STRING" id="1499688.BN000_00715"/>
<evidence type="ECO:0000256" key="4">
    <source>
        <dbReference type="ARBA" id="ARBA00022801"/>
    </source>
</evidence>
<dbReference type="RefSeq" id="WP_176699630.1">
    <property type="nucleotide sequence ID" value="NZ_CVRB01000001.1"/>
</dbReference>
<dbReference type="GO" id="GO:0004252">
    <property type="term" value="F:serine-type endopeptidase activity"/>
    <property type="evidence" value="ECO:0007669"/>
    <property type="project" value="UniProtKB-UniRule"/>
</dbReference>
<evidence type="ECO:0000256" key="10">
    <source>
        <dbReference type="NCBIfam" id="TIGR02228"/>
    </source>
</evidence>
<dbReference type="PANTHER" id="PTHR10806">
    <property type="entry name" value="SIGNAL PEPTIDASE COMPLEX CATALYTIC SUBUNIT SEC11"/>
    <property type="match status" value="1"/>
</dbReference>
<dbReference type="NCBIfam" id="TIGR02228">
    <property type="entry name" value="sigpep_I_arch"/>
    <property type="match status" value="1"/>
</dbReference>
<evidence type="ECO:0000313" key="12">
    <source>
        <dbReference type="EMBL" id="CRK80826.1"/>
    </source>
</evidence>
<keyword evidence="4" id="KW-0378">Hydrolase</keyword>
<dbReference type="PROSITE" id="PS00501">
    <property type="entry name" value="SPASE_I_1"/>
    <property type="match status" value="1"/>
</dbReference>
<reference evidence="13" key="1">
    <citation type="submission" date="2015-05" db="EMBL/GenBank/DDBJ databases">
        <authorList>
            <person name="Urmite Genomes"/>
        </authorList>
    </citation>
    <scope>NUCLEOTIDE SEQUENCE [LARGE SCALE GENOMIC DNA]</scope>
    <source>
        <strain evidence="13">LF1</strain>
    </source>
</reference>
<dbReference type="InterPro" id="IPR036286">
    <property type="entry name" value="LexA/Signal_pep-like_sf"/>
</dbReference>
<keyword evidence="5" id="KW-0256">Endoplasmic reticulum</keyword>
<dbReference type="SUPFAM" id="SSF51306">
    <property type="entry name" value="LexA/Signal peptidase"/>
    <property type="match status" value="1"/>
</dbReference>
<organism evidence="12 13">
    <name type="scientific">Neobacillus massiliamazoniensis</name>
    <dbReference type="NCBI Taxonomy" id="1499688"/>
    <lineage>
        <taxon>Bacteria</taxon>
        <taxon>Bacillati</taxon>
        <taxon>Bacillota</taxon>
        <taxon>Bacilli</taxon>
        <taxon>Bacillales</taxon>
        <taxon>Bacillaceae</taxon>
        <taxon>Neobacillus</taxon>
    </lineage>
</organism>
<dbReference type="Proteomes" id="UP000199087">
    <property type="component" value="Unassembled WGS sequence"/>
</dbReference>
<evidence type="ECO:0000256" key="6">
    <source>
        <dbReference type="ARBA" id="ARBA00022968"/>
    </source>
</evidence>
<dbReference type="GO" id="GO:0016020">
    <property type="term" value="C:membrane"/>
    <property type="evidence" value="ECO:0007669"/>
    <property type="project" value="UniProtKB-UniRule"/>
</dbReference>
<evidence type="ECO:0000256" key="5">
    <source>
        <dbReference type="ARBA" id="ARBA00022824"/>
    </source>
</evidence>
<dbReference type="InterPro" id="IPR001733">
    <property type="entry name" value="Peptidase_S26B"/>
</dbReference>
<feature type="transmembrane region" description="Helical" evidence="11">
    <location>
        <begin position="145"/>
        <end position="164"/>
    </location>
</feature>
<dbReference type="GO" id="GO:0006465">
    <property type="term" value="P:signal peptide processing"/>
    <property type="evidence" value="ECO:0007669"/>
    <property type="project" value="UniProtKB-UniRule"/>
</dbReference>
<gene>
    <name evidence="12" type="primary">sipW_1</name>
    <name evidence="12" type="ORF">BN000_00715</name>
</gene>
<comment type="function">
    <text evidence="9">Catalytic component of the signal peptidase complex (SPC) which catalyzes the cleavage of N-terminal signal sequences from nascent proteins as they are translocated into the lumen of the endoplasmic reticulum. Specifically cleaves N-terminal signal peptides that contain a hydrophobic alpha-helix (h-region) shorter than 18-20 amino acids.</text>
</comment>
<evidence type="ECO:0000256" key="3">
    <source>
        <dbReference type="ARBA" id="ARBA00022692"/>
    </source>
</evidence>
<keyword evidence="6" id="KW-0735">Signal-anchor</keyword>
<dbReference type="InterPro" id="IPR019756">
    <property type="entry name" value="Pept_S26A_signal_pept_1_Ser-AS"/>
</dbReference>
<dbReference type="PANTHER" id="PTHR10806:SF6">
    <property type="entry name" value="SIGNAL PEPTIDASE COMPLEX CATALYTIC SUBUNIT SEC11"/>
    <property type="match status" value="1"/>
</dbReference>
<evidence type="ECO:0000256" key="1">
    <source>
        <dbReference type="ARBA" id="ARBA00004648"/>
    </source>
</evidence>
<evidence type="ECO:0000256" key="2">
    <source>
        <dbReference type="ARBA" id="ARBA00022670"/>
    </source>
</evidence>
<keyword evidence="8 11" id="KW-0472">Membrane</keyword>
<dbReference type="PRINTS" id="PR00728">
    <property type="entry name" value="SIGNALPTASE"/>
</dbReference>
<sequence length="179" mass="19852">MKKVLKNIVIVLLLFGSIFAFGGFLSFLHSKGDIEKVPSIFGLKPLTILSNSMHPAFNAGDIVLINVNMEPSVHEIITFKHPDGMLITHRIIEKEKRGGKIFFKTKGDNNNVADEIAVPRSSVVGVEQFVIPKAGYIAKFVSGPLGFFLLIVMPLLLVVIYEIFKWMGLVGNEKERLEG</sequence>
<name>A0A0U1NRZ6_9BACI</name>
<accession>A0A0U1NRZ6</accession>
<dbReference type="GO" id="GO:0009003">
    <property type="term" value="F:signal peptidase activity"/>
    <property type="evidence" value="ECO:0007669"/>
    <property type="project" value="UniProtKB-EC"/>
</dbReference>
<evidence type="ECO:0000313" key="13">
    <source>
        <dbReference type="Proteomes" id="UP000199087"/>
    </source>
</evidence>
<evidence type="ECO:0000256" key="7">
    <source>
        <dbReference type="ARBA" id="ARBA00022989"/>
    </source>
</evidence>
<evidence type="ECO:0000256" key="9">
    <source>
        <dbReference type="ARBA" id="ARBA00045533"/>
    </source>
</evidence>
<keyword evidence="7 11" id="KW-1133">Transmembrane helix</keyword>
<dbReference type="EMBL" id="CVRB01000001">
    <property type="protein sequence ID" value="CRK80826.1"/>
    <property type="molecule type" value="Genomic_DNA"/>
</dbReference>
<keyword evidence="3 11" id="KW-0812">Transmembrane</keyword>
<dbReference type="CDD" id="cd06462">
    <property type="entry name" value="Peptidase_S24_S26"/>
    <property type="match status" value="1"/>
</dbReference>
<dbReference type="AlphaFoldDB" id="A0A0U1NRZ6"/>
<feature type="transmembrane region" description="Helical" evidence="11">
    <location>
        <begin position="7"/>
        <end position="28"/>
    </location>
</feature>
<evidence type="ECO:0000256" key="8">
    <source>
        <dbReference type="ARBA" id="ARBA00023136"/>
    </source>
</evidence>